<evidence type="ECO:0000313" key="3">
    <source>
        <dbReference type="Proteomes" id="UP000269721"/>
    </source>
</evidence>
<evidence type="ECO:0000313" key="2">
    <source>
        <dbReference type="EMBL" id="RKO85183.1"/>
    </source>
</evidence>
<dbReference type="OrthoDB" id="2986975at2759"/>
<reference evidence="3" key="1">
    <citation type="journal article" date="2018" name="Nat. Microbiol.">
        <title>Leveraging single-cell genomics to expand the fungal tree of life.</title>
        <authorList>
            <person name="Ahrendt S.R."/>
            <person name="Quandt C.A."/>
            <person name="Ciobanu D."/>
            <person name="Clum A."/>
            <person name="Salamov A."/>
            <person name="Andreopoulos B."/>
            <person name="Cheng J.F."/>
            <person name="Woyke T."/>
            <person name="Pelin A."/>
            <person name="Henrissat B."/>
            <person name="Reynolds N.K."/>
            <person name="Benny G.L."/>
            <person name="Smith M.E."/>
            <person name="James T.Y."/>
            <person name="Grigoriev I.V."/>
        </authorList>
    </citation>
    <scope>NUCLEOTIDE SEQUENCE [LARGE SCALE GENOMIC DNA]</scope>
</reference>
<sequence length="195" mass="21402">MSSVESLPKAAREDRFVASKNYLEILSTTATHLQDIANSSTNGYPGSFTWFKGMPFICTKNSLGRNLGLTNGTEVFAEGVILHPSEQPLPMVTGIIPTLTHLPVGLVIHAPSLQMIDSNNRRKPLQLDGLPPSTFILTPTITTFAVKRNSPRGANTGYSSHHPGPRIHGLKSTRPHNGQRHHRALRFKLKTQHTS</sequence>
<dbReference type="AlphaFoldDB" id="A0A4P9W1Y8"/>
<organism evidence="2 3">
    <name type="scientific">Blyttiomyces helicus</name>
    <dbReference type="NCBI Taxonomy" id="388810"/>
    <lineage>
        <taxon>Eukaryota</taxon>
        <taxon>Fungi</taxon>
        <taxon>Fungi incertae sedis</taxon>
        <taxon>Chytridiomycota</taxon>
        <taxon>Chytridiomycota incertae sedis</taxon>
        <taxon>Chytridiomycetes</taxon>
        <taxon>Chytridiomycetes incertae sedis</taxon>
        <taxon>Blyttiomyces</taxon>
    </lineage>
</organism>
<dbReference type="EMBL" id="KZ999327">
    <property type="protein sequence ID" value="RKO85183.1"/>
    <property type="molecule type" value="Genomic_DNA"/>
</dbReference>
<dbReference type="Proteomes" id="UP000269721">
    <property type="component" value="Unassembled WGS sequence"/>
</dbReference>
<gene>
    <name evidence="2" type="ORF">BDK51DRAFT_43101</name>
</gene>
<keyword evidence="3" id="KW-1185">Reference proteome</keyword>
<name>A0A4P9W1Y8_9FUNG</name>
<protein>
    <submittedName>
        <fullName evidence="2">Uncharacterized protein</fullName>
    </submittedName>
</protein>
<accession>A0A4P9W1Y8</accession>
<evidence type="ECO:0000256" key="1">
    <source>
        <dbReference type="SAM" id="MobiDB-lite"/>
    </source>
</evidence>
<feature type="compositionally biased region" description="Basic residues" evidence="1">
    <location>
        <begin position="163"/>
        <end position="181"/>
    </location>
</feature>
<feature type="region of interest" description="Disordered" evidence="1">
    <location>
        <begin position="148"/>
        <end position="181"/>
    </location>
</feature>
<proteinExistence type="predicted"/>